<evidence type="ECO:0000313" key="2">
    <source>
        <dbReference type="EMBL" id="ODQ72626.1"/>
    </source>
</evidence>
<name>A0A1E3Q4L1_LIPST</name>
<gene>
    <name evidence="2" type="ORF">LIPSTDRAFT_302428</name>
</gene>
<organism evidence="2 3">
    <name type="scientific">Lipomyces starkeyi NRRL Y-11557</name>
    <dbReference type="NCBI Taxonomy" id="675824"/>
    <lineage>
        <taxon>Eukaryota</taxon>
        <taxon>Fungi</taxon>
        <taxon>Dikarya</taxon>
        <taxon>Ascomycota</taxon>
        <taxon>Saccharomycotina</taxon>
        <taxon>Lipomycetes</taxon>
        <taxon>Lipomycetales</taxon>
        <taxon>Lipomycetaceae</taxon>
        <taxon>Lipomyces</taxon>
    </lineage>
</organism>
<protein>
    <submittedName>
        <fullName evidence="2">Uncharacterized protein</fullName>
    </submittedName>
</protein>
<keyword evidence="3" id="KW-1185">Reference proteome</keyword>
<dbReference type="OrthoDB" id="10493457at2759"/>
<proteinExistence type="predicted"/>
<sequence length="193" mass="21956">MTMPNLAPPFEYKRRKLWVETPCVPDSDDELEWKAGSPLLLSQECEDNVAEDSAHKDGESSDRELQPFSDGCCCELIGAYVQDFLEGFDRFMDDDENDQMTTETDVDEDNDENENETMSTVGSTEFRDEHCNSHKDDQCSNPLINADTVTHFIQKAYSVALLALLTCSILQSPSVHIEAPNRRQHIRMNGCYY</sequence>
<dbReference type="Proteomes" id="UP000094385">
    <property type="component" value="Unassembled WGS sequence"/>
</dbReference>
<feature type="compositionally biased region" description="Acidic residues" evidence="1">
    <location>
        <begin position="94"/>
        <end position="115"/>
    </location>
</feature>
<evidence type="ECO:0000313" key="3">
    <source>
        <dbReference type="Proteomes" id="UP000094385"/>
    </source>
</evidence>
<evidence type="ECO:0000256" key="1">
    <source>
        <dbReference type="SAM" id="MobiDB-lite"/>
    </source>
</evidence>
<feature type="region of interest" description="Disordered" evidence="1">
    <location>
        <begin position="94"/>
        <end position="118"/>
    </location>
</feature>
<dbReference type="AlphaFoldDB" id="A0A1E3Q4L1"/>
<accession>A0A1E3Q4L1</accession>
<reference evidence="2 3" key="1">
    <citation type="journal article" date="2016" name="Proc. Natl. Acad. Sci. U.S.A.">
        <title>Comparative genomics of biotechnologically important yeasts.</title>
        <authorList>
            <person name="Riley R."/>
            <person name="Haridas S."/>
            <person name="Wolfe K.H."/>
            <person name="Lopes M.R."/>
            <person name="Hittinger C.T."/>
            <person name="Goeker M."/>
            <person name="Salamov A.A."/>
            <person name="Wisecaver J.H."/>
            <person name="Long T.M."/>
            <person name="Calvey C.H."/>
            <person name="Aerts A.L."/>
            <person name="Barry K.W."/>
            <person name="Choi C."/>
            <person name="Clum A."/>
            <person name="Coughlan A.Y."/>
            <person name="Deshpande S."/>
            <person name="Douglass A.P."/>
            <person name="Hanson S.J."/>
            <person name="Klenk H.-P."/>
            <person name="LaButti K.M."/>
            <person name="Lapidus A."/>
            <person name="Lindquist E.A."/>
            <person name="Lipzen A.M."/>
            <person name="Meier-Kolthoff J.P."/>
            <person name="Ohm R.A."/>
            <person name="Otillar R.P."/>
            <person name="Pangilinan J.L."/>
            <person name="Peng Y."/>
            <person name="Rokas A."/>
            <person name="Rosa C.A."/>
            <person name="Scheuner C."/>
            <person name="Sibirny A.A."/>
            <person name="Slot J.C."/>
            <person name="Stielow J.B."/>
            <person name="Sun H."/>
            <person name="Kurtzman C.P."/>
            <person name="Blackwell M."/>
            <person name="Grigoriev I.V."/>
            <person name="Jeffries T.W."/>
        </authorList>
    </citation>
    <scope>NUCLEOTIDE SEQUENCE [LARGE SCALE GENOMIC DNA]</scope>
    <source>
        <strain evidence="2 3">NRRL Y-11557</strain>
    </source>
</reference>
<dbReference type="EMBL" id="KV454295">
    <property type="protein sequence ID" value="ODQ72626.1"/>
    <property type="molecule type" value="Genomic_DNA"/>
</dbReference>